<accession>A0A0A9GTC7</accession>
<evidence type="ECO:0000313" key="1">
    <source>
        <dbReference type="EMBL" id="JAE26789.1"/>
    </source>
</evidence>
<sequence length="48" mass="5456">MKSLTISLCSLKECLSMTDKFPLKWEVGEPTKTILPIHALTFILHNLL</sequence>
<proteinExistence type="predicted"/>
<dbReference type="AlphaFoldDB" id="A0A0A9GTC7"/>
<dbReference type="EMBL" id="GBRH01171107">
    <property type="protein sequence ID" value="JAE26789.1"/>
    <property type="molecule type" value="Transcribed_RNA"/>
</dbReference>
<organism evidence="1">
    <name type="scientific">Arundo donax</name>
    <name type="common">Giant reed</name>
    <name type="synonym">Donax arundinaceus</name>
    <dbReference type="NCBI Taxonomy" id="35708"/>
    <lineage>
        <taxon>Eukaryota</taxon>
        <taxon>Viridiplantae</taxon>
        <taxon>Streptophyta</taxon>
        <taxon>Embryophyta</taxon>
        <taxon>Tracheophyta</taxon>
        <taxon>Spermatophyta</taxon>
        <taxon>Magnoliopsida</taxon>
        <taxon>Liliopsida</taxon>
        <taxon>Poales</taxon>
        <taxon>Poaceae</taxon>
        <taxon>PACMAD clade</taxon>
        <taxon>Arundinoideae</taxon>
        <taxon>Arundineae</taxon>
        <taxon>Arundo</taxon>
    </lineage>
</organism>
<reference evidence="1" key="2">
    <citation type="journal article" date="2015" name="Data Brief">
        <title>Shoot transcriptome of the giant reed, Arundo donax.</title>
        <authorList>
            <person name="Barrero R.A."/>
            <person name="Guerrero F.D."/>
            <person name="Moolhuijzen P."/>
            <person name="Goolsby J.A."/>
            <person name="Tidwell J."/>
            <person name="Bellgard S.E."/>
            <person name="Bellgard M.I."/>
        </authorList>
    </citation>
    <scope>NUCLEOTIDE SEQUENCE</scope>
    <source>
        <tissue evidence="1">Shoot tissue taken approximately 20 cm above the soil surface</tissue>
    </source>
</reference>
<reference evidence="1" key="1">
    <citation type="submission" date="2014-09" db="EMBL/GenBank/DDBJ databases">
        <authorList>
            <person name="Magalhaes I.L.F."/>
            <person name="Oliveira U."/>
            <person name="Santos F.R."/>
            <person name="Vidigal T.H.D.A."/>
            <person name="Brescovit A.D."/>
            <person name="Santos A.J."/>
        </authorList>
    </citation>
    <scope>NUCLEOTIDE SEQUENCE</scope>
    <source>
        <tissue evidence="1">Shoot tissue taken approximately 20 cm above the soil surface</tissue>
    </source>
</reference>
<protein>
    <submittedName>
        <fullName evidence="1">Uncharacterized protein</fullName>
    </submittedName>
</protein>
<name>A0A0A9GTC7_ARUDO</name>